<accession>A0A2P2M6E5</accession>
<sequence>MSWRFHVGGKVVDTVDILRKKHWAWRFDVWPFSILYAVWLTTVVPSIDFGDAAIVLGGLVALHILVWLFTAWSVDFKCFVQYSKINDIHLADACKITPAKFSGSKEVVPLHIRKQVCLVFHFSSCIC</sequence>
<keyword evidence="7" id="KW-0812">Transmembrane</keyword>
<keyword evidence="7" id="KW-1133">Transmembrane helix</keyword>
<comment type="subcellular location">
    <subcellularLocation>
        <location evidence="1">Membrane</location>
        <topology evidence="1">Multi-pass membrane protein</topology>
    </subcellularLocation>
</comment>
<evidence type="ECO:0000256" key="4">
    <source>
        <dbReference type="ARBA" id="ARBA00022840"/>
    </source>
</evidence>
<keyword evidence="3" id="KW-0547">Nucleotide-binding</keyword>
<evidence type="ECO:0000256" key="5">
    <source>
        <dbReference type="ARBA" id="ARBA00022842"/>
    </source>
</evidence>
<dbReference type="InterPro" id="IPR006544">
    <property type="entry name" value="P-type_TPase_V"/>
</dbReference>
<dbReference type="GO" id="GO:0046872">
    <property type="term" value="F:metal ion binding"/>
    <property type="evidence" value="ECO:0007669"/>
    <property type="project" value="UniProtKB-KW"/>
</dbReference>
<evidence type="ECO:0000259" key="8">
    <source>
        <dbReference type="Pfam" id="PF23143"/>
    </source>
</evidence>
<dbReference type="GO" id="GO:0019829">
    <property type="term" value="F:ATPase-coupled monoatomic cation transmembrane transporter activity"/>
    <property type="evidence" value="ECO:0007669"/>
    <property type="project" value="TreeGrafter"/>
</dbReference>
<keyword evidence="4" id="KW-0067">ATP-binding</keyword>
<dbReference type="PANTHER" id="PTHR45630">
    <property type="entry name" value="CATION-TRANSPORTING ATPASE-RELATED"/>
    <property type="match status" value="1"/>
</dbReference>
<evidence type="ECO:0000256" key="1">
    <source>
        <dbReference type="ARBA" id="ARBA00004141"/>
    </source>
</evidence>
<keyword evidence="2" id="KW-0479">Metal-binding</keyword>
<evidence type="ECO:0000313" key="9">
    <source>
        <dbReference type="EMBL" id="MBX25789.1"/>
    </source>
</evidence>
<feature type="transmembrane region" description="Helical" evidence="7">
    <location>
        <begin position="29"/>
        <end position="47"/>
    </location>
</feature>
<proteinExistence type="predicted"/>
<dbReference type="GO" id="GO:0015662">
    <property type="term" value="F:P-type ion transporter activity"/>
    <property type="evidence" value="ECO:0007669"/>
    <property type="project" value="TreeGrafter"/>
</dbReference>
<evidence type="ECO:0000256" key="7">
    <source>
        <dbReference type="SAM" id="Phobius"/>
    </source>
</evidence>
<dbReference type="EMBL" id="GGEC01045305">
    <property type="protein sequence ID" value="MBX25789.1"/>
    <property type="molecule type" value="Transcribed_RNA"/>
</dbReference>
<dbReference type="GO" id="GO:0005524">
    <property type="term" value="F:ATP binding"/>
    <property type="evidence" value="ECO:0007669"/>
    <property type="project" value="UniProtKB-KW"/>
</dbReference>
<reference evidence="9" key="1">
    <citation type="submission" date="2018-02" db="EMBL/GenBank/DDBJ databases">
        <title>Rhizophora mucronata_Transcriptome.</title>
        <authorList>
            <person name="Meera S.P."/>
            <person name="Sreeshan A."/>
            <person name="Augustine A."/>
        </authorList>
    </citation>
    <scope>NUCLEOTIDE SEQUENCE</scope>
    <source>
        <tissue evidence="9">Leaf</tissue>
    </source>
</reference>
<dbReference type="GO" id="GO:0006874">
    <property type="term" value="P:intracellular calcium ion homeostasis"/>
    <property type="evidence" value="ECO:0007669"/>
    <property type="project" value="TreeGrafter"/>
</dbReference>
<dbReference type="PANTHER" id="PTHR45630:SF7">
    <property type="entry name" value="ENDOPLASMIC RETICULUM TRANSMEMBRANE HELIX TRANSLOCASE"/>
    <property type="match status" value="1"/>
</dbReference>
<feature type="domain" description="P5A-ATPase transmembrane helical hairpin" evidence="8">
    <location>
        <begin position="21"/>
        <end position="85"/>
    </location>
</feature>
<keyword evidence="5" id="KW-0460">Magnesium</keyword>
<evidence type="ECO:0000256" key="3">
    <source>
        <dbReference type="ARBA" id="ARBA00022741"/>
    </source>
</evidence>
<name>A0A2P2M6E5_RHIMU</name>
<keyword evidence="6" id="KW-1278">Translocase</keyword>
<organism evidence="9">
    <name type="scientific">Rhizophora mucronata</name>
    <name type="common">Asiatic mangrove</name>
    <dbReference type="NCBI Taxonomy" id="61149"/>
    <lineage>
        <taxon>Eukaryota</taxon>
        <taxon>Viridiplantae</taxon>
        <taxon>Streptophyta</taxon>
        <taxon>Embryophyta</taxon>
        <taxon>Tracheophyta</taxon>
        <taxon>Spermatophyta</taxon>
        <taxon>Magnoliopsida</taxon>
        <taxon>eudicotyledons</taxon>
        <taxon>Gunneridae</taxon>
        <taxon>Pentapetalae</taxon>
        <taxon>rosids</taxon>
        <taxon>fabids</taxon>
        <taxon>Malpighiales</taxon>
        <taxon>Rhizophoraceae</taxon>
        <taxon>Rhizophora</taxon>
    </lineage>
</organism>
<evidence type="ECO:0000256" key="2">
    <source>
        <dbReference type="ARBA" id="ARBA00022723"/>
    </source>
</evidence>
<feature type="transmembrane region" description="Helical" evidence="7">
    <location>
        <begin position="53"/>
        <end position="74"/>
    </location>
</feature>
<evidence type="ECO:0000256" key="6">
    <source>
        <dbReference type="ARBA" id="ARBA00022967"/>
    </source>
</evidence>
<dbReference type="InterPro" id="IPR057255">
    <property type="entry name" value="2TM_P5A-ATPase"/>
</dbReference>
<protein>
    <submittedName>
        <fullName evidence="9">Cation-transporting ATPase</fullName>
    </submittedName>
</protein>
<dbReference type="GO" id="GO:0005789">
    <property type="term" value="C:endoplasmic reticulum membrane"/>
    <property type="evidence" value="ECO:0007669"/>
    <property type="project" value="TreeGrafter"/>
</dbReference>
<dbReference type="AlphaFoldDB" id="A0A2P2M6E5"/>
<keyword evidence="7" id="KW-0472">Membrane</keyword>
<dbReference type="Pfam" id="PF23143">
    <property type="entry name" value="2TM_P5A-ATPase"/>
    <property type="match status" value="1"/>
</dbReference>